<evidence type="ECO:0000256" key="1">
    <source>
        <dbReference type="SAM" id="MobiDB-lite"/>
    </source>
</evidence>
<dbReference type="AlphaFoldDB" id="A0A0W8E8R2"/>
<dbReference type="EMBL" id="LNQE01001837">
    <property type="protein sequence ID" value="KUG04845.1"/>
    <property type="molecule type" value="Genomic_DNA"/>
</dbReference>
<organism evidence="2">
    <name type="scientific">hydrocarbon metagenome</name>
    <dbReference type="NCBI Taxonomy" id="938273"/>
    <lineage>
        <taxon>unclassified sequences</taxon>
        <taxon>metagenomes</taxon>
        <taxon>ecological metagenomes</taxon>
    </lineage>
</organism>
<accession>A0A0W8E8R2</accession>
<gene>
    <name evidence="2" type="ORF">ASZ90_017725</name>
</gene>
<proteinExistence type="predicted"/>
<evidence type="ECO:0000313" key="2">
    <source>
        <dbReference type="EMBL" id="KUG04845.1"/>
    </source>
</evidence>
<name>A0A0W8E8R2_9ZZZZ</name>
<reference evidence="2" key="1">
    <citation type="journal article" date="2015" name="Proc. Natl. Acad. Sci. U.S.A.">
        <title>Networks of energetic and metabolic interactions define dynamics in microbial communities.</title>
        <authorList>
            <person name="Embree M."/>
            <person name="Liu J.K."/>
            <person name="Al-Bassam M.M."/>
            <person name="Zengler K."/>
        </authorList>
    </citation>
    <scope>NUCLEOTIDE SEQUENCE</scope>
</reference>
<sequence>MKSTVCREDEPNQGRQCSSHGSKRPGISPQVLRSHVL</sequence>
<comment type="caution">
    <text evidence="2">The sequence shown here is derived from an EMBL/GenBank/DDBJ whole genome shotgun (WGS) entry which is preliminary data.</text>
</comment>
<feature type="compositionally biased region" description="Basic and acidic residues" evidence="1">
    <location>
        <begin position="1"/>
        <end position="12"/>
    </location>
</feature>
<feature type="region of interest" description="Disordered" evidence="1">
    <location>
        <begin position="1"/>
        <end position="37"/>
    </location>
</feature>
<protein>
    <submittedName>
        <fullName evidence="2">Uncharacterized protein</fullName>
    </submittedName>
</protein>